<dbReference type="InterPro" id="IPR033336">
    <property type="entry name" value="SAXO1/2"/>
</dbReference>
<evidence type="ECO:0008006" key="4">
    <source>
        <dbReference type="Google" id="ProtNLM"/>
    </source>
</evidence>
<dbReference type="GO" id="GO:0005879">
    <property type="term" value="C:axonemal microtubule"/>
    <property type="evidence" value="ECO:0007669"/>
    <property type="project" value="TreeGrafter"/>
</dbReference>
<dbReference type="PANTHER" id="PTHR31516">
    <property type="entry name" value="STABILIZER OF AXONEMAL MICROTUBULES 2"/>
    <property type="match status" value="1"/>
</dbReference>
<dbReference type="GO" id="GO:0036064">
    <property type="term" value="C:ciliary basal body"/>
    <property type="evidence" value="ECO:0007669"/>
    <property type="project" value="TreeGrafter"/>
</dbReference>
<dbReference type="PANTHER" id="PTHR31516:SF16">
    <property type="entry name" value="TITIN"/>
    <property type="match status" value="1"/>
</dbReference>
<feature type="region of interest" description="Disordered" evidence="2">
    <location>
        <begin position="372"/>
        <end position="462"/>
    </location>
</feature>
<feature type="compositionally biased region" description="Basic and acidic residues" evidence="2">
    <location>
        <begin position="15"/>
        <end position="25"/>
    </location>
</feature>
<evidence type="ECO:0000256" key="2">
    <source>
        <dbReference type="SAM" id="MobiDB-lite"/>
    </source>
</evidence>
<feature type="compositionally biased region" description="Basic and acidic residues" evidence="2">
    <location>
        <begin position="249"/>
        <end position="266"/>
    </location>
</feature>
<feature type="region of interest" description="Disordered" evidence="2">
    <location>
        <begin position="126"/>
        <end position="191"/>
    </location>
</feature>
<feature type="compositionally biased region" description="Basic and acidic residues" evidence="2">
    <location>
        <begin position="156"/>
        <end position="179"/>
    </location>
</feature>
<dbReference type="AlphaFoldDB" id="A0A1B6DIS9"/>
<dbReference type="GO" id="GO:0005814">
    <property type="term" value="C:centriole"/>
    <property type="evidence" value="ECO:0007669"/>
    <property type="project" value="TreeGrafter"/>
</dbReference>
<feature type="compositionally biased region" description="Basic and acidic residues" evidence="2">
    <location>
        <begin position="390"/>
        <end position="420"/>
    </location>
</feature>
<feature type="compositionally biased region" description="Basic and acidic residues" evidence="2">
    <location>
        <begin position="372"/>
        <end position="381"/>
    </location>
</feature>
<feature type="compositionally biased region" description="Basic and acidic residues" evidence="2">
    <location>
        <begin position="426"/>
        <end position="439"/>
    </location>
</feature>
<feature type="non-terminal residue" evidence="3">
    <location>
        <position position="1"/>
    </location>
</feature>
<dbReference type="GO" id="GO:0008017">
    <property type="term" value="F:microtubule binding"/>
    <property type="evidence" value="ECO:0007669"/>
    <property type="project" value="InterPro"/>
</dbReference>
<dbReference type="GO" id="GO:0036126">
    <property type="term" value="C:sperm flagellum"/>
    <property type="evidence" value="ECO:0007669"/>
    <property type="project" value="TreeGrafter"/>
</dbReference>
<evidence type="ECO:0000256" key="1">
    <source>
        <dbReference type="ARBA" id="ARBA00008738"/>
    </source>
</evidence>
<accession>A0A1B6DIS9</accession>
<feature type="region of interest" description="Disordered" evidence="2">
    <location>
        <begin position="242"/>
        <end position="267"/>
    </location>
</feature>
<feature type="region of interest" description="Disordered" evidence="2">
    <location>
        <begin position="14"/>
        <end position="108"/>
    </location>
</feature>
<organism evidence="3">
    <name type="scientific">Clastoptera arizonana</name>
    <name type="common">Arizona spittle bug</name>
    <dbReference type="NCBI Taxonomy" id="38151"/>
    <lineage>
        <taxon>Eukaryota</taxon>
        <taxon>Metazoa</taxon>
        <taxon>Ecdysozoa</taxon>
        <taxon>Arthropoda</taxon>
        <taxon>Hexapoda</taxon>
        <taxon>Insecta</taxon>
        <taxon>Pterygota</taxon>
        <taxon>Neoptera</taxon>
        <taxon>Paraneoptera</taxon>
        <taxon>Hemiptera</taxon>
        <taxon>Auchenorrhyncha</taxon>
        <taxon>Cercopoidea</taxon>
        <taxon>Clastopteridae</taxon>
        <taxon>Clastoptera</taxon>
    </lineage>
</organism>
<evidence type="ECO:0000313" key="3">
    <source>
        <dbReference type="EMBL" id="JAS25596.1"/>
    </source>
</evidence>
<feature type="non-terminal residue" evidence="3">
    <location>
        <position position="462"/>
    </location>
</feature>
<proteinExistence type="inferred from homology"/>
<feature type="compositionally biased region" description="Basic and acidic residues" evidence="2">
    <location>
        <begin position="77"/>
        <end position="95"/>
    </location>
</feature>
<comment type="similarity">
    <text evidence="1">Belongs to the FAM154 family.</text>
</comment>
<gene>
    <name evidence="3" type="ORF">g.34352</name>
</gene>
<reference evidence="3" key="1">
    <citation type="submission" date="2015-12" db="EMBL/GenBank/DDBJ databases">
        <title>De novo transcriptome assembly of four potential Pierce s Disease insect vectors from Arizona vineyards.</title>
        <authorList>
            <person name="Tassone E.E."/>
        </authorList>
    </citation>
    <scope>NUCLEOTIDE SEQUENCE</scope>
</reference>
<name>A0A1B6DIS9_9HEMI</name>
<dbReference type="EMBL" id="GEDC01011702">
    <property type="protein sequence ID" value="JAS25596.1"/>
    <property type="molecule type" value="Transcribed_RNA"/>
</dbReference>
<feature type="compositionally biased region" description="Basic and acidic residues" evidence="2">
    <location>
        <begin position="452"/>
        <end position="462"/>
    </location>
</feature>
<protein>
    <recommendedName>
        <fullName evidence="4">Titin</fullName>
    </recommendedName>
</protein>
<sequence>VGGKMVKTTILVDDVVEKLPLDKKPLPAAGVPTTKDSKSDKVIEKIPKESKPREEKPREEKPKDQTADTSRPAGKPSRPDDSDIKPKPKSDEKPVKPKIKAVSQHTEEVVRLVNGKIVSQSVLVDDVIIERPREVRPAAGKPSKTPDEYNLVPYTPKDDKRPKPRDRSLRPTDEPDHVTYQDFTTEESFHSSSVVHAVSSSEYVTKVGTTEYISDSKPKTTVVHSSVDKSDWRESFVDQKTAVSVIKHRGPDEPKKKKPQEKEPKKSSPVKEQCICEICTCGRHTCPHGPYSEGPPLDWQPAPLPDKSLTNEEFHPYAPGEIERPRIQRLHTVLQLPEGPLEDVTAYKSDFIEKHPERPKKFKVEDHLHLEGDFTPERRSDYTATVGDRAPVRKPEDNLRPEGDFERPQATKVLPGERPKPFKPTDNLKQEGDFERPEPSKFSPGDRAPIIRHPDNLRQEGD</sequence>
<feature type="compositionally biased region" description="Basic and acidic residues" evidence="2">
    <location>
        <begin position="35"/>
        <end position="66"/>
    </location>
</feature>